<feature type="transmembrane region" description="Helical" evidence="7">
    <location>
        <begin position="757"/>
        <end position="777"/>
    </location>
</feature>
<dbReference type="InterPro" id="IPR050250">
    <property type="entry name" value="Macrolide_Exporter_MacB"/>
</dbReference>
<protein>
    <recommendedName>
        <fullName evidence="8">ABC3 transporter permease C-terminal domain-containing protein</fullName>
    </recommendedName>
</protein>
<comment type="similarity">
    <text evidence="6">Belongs to the ABC-4 integral membrane protein family.</text>
</comment>
<dbReference type="GO" id="GO:0005886">
    <property type="term" value="C:plasma membrane"/>
    <property type="evidence" value="ECO:0007669"/>
    <property type="project" value="UniProtKB-SubCell"/>
</dbReference>
<accession>A0A1J4N350</accession>
<dbReference type="STRING" id="1844.UG56_014365"/>
<feature type="transmembrane region" description="Helical" evidence="7">
    <location>
        <begin position="661"/>
        <end position="690"/>
    </location>
</feature>
<dbReference type="Proteomes" id="UP000033772">
    <property type="component" value="Unassembled WGS sequence"/>
</dbReference>
<evidence type="ECO:0000256" key="5">
    <source>
        <dbReference type="ARBA" id="ARBA00023136"/>
    </source>
</evidence>
<name>A0A1J4N350_9ACTN</name>
<organism evidence="9 10">
    <name type="scientific">Nocardioides luteus</name>
    <dbReference type="NCBI Taxonomy" id="1844"/>
    <lineage>
        <taxon>Bacteria</taxon>
        <taxon>Bacillati</taxon>
        <taxon>Actinomycetota</taxon>
        <taxon>Actinomycetes</taxon>
        <taxon>Propionibacteriales</taxon>
        <taxon>Nocardioidaceae</taxon>
        <taxon>Nocardioides</taxon>
    </lineage>
</organism>
<sequence length="794" mass="82884">MRTVLFASLRTYARRYAAAVVAVVAAVALIVVTNALTSATKSGLFAGIDAPFRNAAGAVDFPTEEVTEKYVEKGGWALAMSMQPVRTEKTMLGQDIMVGAVSTEKRWQWQELKSGRFPTRAGEAVVDANAAKTNKVAIGDTLKVGTGKSAVETTVVGLVDAPSMWSAPVYVTWPEMQGWKNPYVQTVMTAGTGDEADKWMNTDDYLTELQTQLNKEVDVVAYMVLIFAFIALFVSVLVITNTFSILFAQRMRDFALLRAMGATKRQVLRSVRREALALGLLASLLGLLVGAVLGWGIVALVRQLAETAPLGDVSLEWPWLLAAFVLGTLTTLVASWLPTRRLMRLSPLAALRPQEGFDVRGAGMFRLVLGALTTLAGTAIIFVAVGWDDAQTGMLIVLVGCGTTFLGVMLLGPALVPGLVRLAGSALAKVAGSPAKLAAANAGRNPKRTAATAASLLVGVTLTTGVLTGMNTIRGATLDEMAEQHPIDIALQSESKPLADSVLGDAKAVPGVADAVAVPGAMASVEAGGKPVSLPVVAPPASDVPLMDLTVKPGTMVISPAAASAFVENSFEASGEKATLVVGDRRATVTLDVREIDGAPQISAATLRELTADPQTYAVWVRADAGADPEDLAGTLGVLAPDAELANGKAQRAWVELQLDVFTWAVIGLLAISVLIALAGIANTLGLSVLERGREHALLRALGLTRRQLRRTLAAEAVLLSAVAAVVGTALGVFFAWGGSEILVGDILPDATFDPPVLQLIAVVVVAGVAGLVSCVAPSRRATRVSPAEGLALD</sequence>
<evidence type="ECO:0000256" key="1">
    <source>
        <dbReference type="ARBA" id="ARBA00004651"/>
    </source>
</evidence>
<dbReference type="AlphaFoldDB" id="A0A1J4N350"/>
<dbReference type="PANTHER" id="PTHR30572:SF4">
    <property type="entry name" value="ABC TRANSPORTER PERMEASE YTRF"/>
    <property type="match status" value="1"/>
</dbReference>
<feature type="domain" description="ABC3 transporter permease C-terminal" evidence="8">
    <location>
        <begin position="669"/>
        <end position="787"/>
    </location>
</feature>
<keyword evidence="4 7" id="KW-1133">Transmembrane helix</keyword>
<feature type="transmembrane region" description="Helical" evidence="7">
    <location>
        <begin position="317"/>
        <end position="337"/>
    </location>
</feature>
<dbReference type="OrthoDB" id="9780560at2"/>
<reference evidence="9" key="1">
    <citation type="submission" date="2016-10" db="EMBL/GenBank/DDBJ databases">
        <title>Draft Genome Sequence of Nocardioides luteus Strain BAFB, an Alkane-Degrading Bacterium Isolated from JP-7 Polluted Soil.</title>
        <authorList>
            <person name="Brown L."/>
            <person name="Ruiz O.N."/>
            <person name="Gunasekera T."/>
        </authorList>
    </citation>
    <scope>NUCLEOTIDE SEQUENCE [LARGE SCALE GENOMIC DNA]</scope>
    <source>
        <strain evidence="9">BAFB</strain>
    </source>
</reference>
<dbReference type="EMBL" id="JZDQ02000019">
    <property type="protein sequence ID" value="OIJ25988.1"/>
    <property type="molecule type" value="Genomic_DNA"/>
</dbReference>
<feature type="transmembrane region" description="Helical" evidence="7">
    <location>
        <begin position="12"/>
        <end position="32"/>
    </location>
</feature>
<evidence type="ECO:0000256" key="2">
    <source>
        <dbReference type="ARBA" id="ARBA00022475"/>
    </source>
</evidence>
<evidence type="ECO:0000256" key="3">
    <source>
        <dbReference type="ARBA" id="ARBA00022692"/>
    </source>
</evidence>
<feature type="transmembrane region" description="Helical" evidence="7">
    <location>
        <begin position="367"/>
        <end position="387"/>
    </location>
</feature>
<feature type="transmembrane region" description="Helical" evidence="7">
    <location>
        <begin position="713"/>
        <end position="737"/>
    </location>
</feature>
<comment type="subcellular location">
    <subcellularLocation>
        <location evidence="1">Cell membrane</location>
        <topology evidence="1">Multi-pass membrane protein</topology>
    </subcellularLocation>
</comment>
<feature type="transmembrane region" description="Helical" evidence="7">
    <location>
        <begin position="275"/>
        <end position="297"/>
    </location>
</feature>
<evidence type="ECO:0000256" key="4">
    <source>
        <dbReference type="ARBA" id="ARBA00022989"/>
    </source>
</evidence>
<dbReference type="PANTHER" id="PTHR30572">
    <property type="entry name" value="MEMBRANE COMPONENT OF TRANSPORTER-RELATED"/>
    <property type="match status" value="1"/>
</dbReference>
<evidence type="ECO:0000259" key="8">
    <source>
        <dbReference type="Pfam" id="PF02687"/>
    </source>
</evidence>
<dbReference type="Pfam" id="PF02687">
    <property type="entry name" value="FtsX"/>
    <property type="match status" value="2"/>
</dbReference>
<feature type="transmembrane region" description="Helical" evidence="7">
    <location>
        <begin position="393"/>
        <end position="416"/>
    </location>
</feature>
<evidence type="ECO:0000256" key="6">
    <source>
        <dbReference type="ARBA" id="ARBA00038076"/>
    </source>
</evidence>
<feature type="domain" description="ABC3 transporter permease C-terminal" evidence="8">
    <location>
        <begin position="226"/>
        <end position="347"/>
    </location>
</feature>
<evidence type="ECO:0000313" key="9">
    <source>
        <dbReference type="EMBL" id="OIJ25988.1"/>
    </source>
</evidence>
<keyword evidence="2" id="KW-1003">Cell membrane</keyword>
<dbReference type="InterPro" id="IPR003838">
    <property type="entry name" value="ABC3_permease_C"/>
</dbReference>
<feature type="transmembrane region" description="Helical" evidence="7">
    <location>
        <begin position="219"/>
        <end position="248"/>
    </location>
</feature>
<evidence type="ECO:0000256" key="7">
    <source>
        <dbReference type="SAM" id="Phobius"/>
    </source>
</evidence>
<keyword evidence="5 7" id="KW-0472">Membrane</keyword>
<comment type="caution">
    <text evidence="9">The sequence shown here is derived from an EMBL/GenBank/DDBJ whole genome shotgun (WGS) entry which is preliminary data.</text>
</comment>
<gene>
    <name evidence="9" type="ORF">UG56_014365</name>
</gene>
<dbReference type="GO" id="GO:0022857">
    <property type="term" value="F:transmembrane transporter activity"/>
    <property type="evidence" value="ECO:0007669"/>
    <property type="project" value="TreeGrafter"/>
</dbReference>
<evidence type="ECO:0000313" key="10">
    <source>
        <dbReference type="Proteomes" id="UP000033772"/>
    </source>
</evidence>
<proteinExistence type="inferred from homology"/>
<keyword evidence="3 7" id="KW-0812">Transmembrane</keyword>
<feature type="transmembrane region" description="Helical" evidence="7">
    <location>
        <begin position="450"/>
        <end position="470"/>
    </location>
</feature>
<keyword evidence="10" id="KW-1185">Reference proteome</keyword>